<dbReference type="KEGG" id="dci:103516769"/>
<organism evidence="3 4">
    <name type="scientific">Diaphorina citri</name>
    <name type="common">Asian citrus psyllid</name>
    <dbReference type="NCBI Taxonomy" id="121845"/>
    <lineage>
        <taxon>Eukaryota</taxon>
        <taxon>Metazoa</taxon>
        <taxon>Ecdysozoa</taxon>
        <taxon>Arthropoda</taxon>
        <taxon>Hexapoda</taxon>
        <taxon>Insecta</taxon>
        <taxon>Pterygota</taxon>
        <taxon>Neoptera</taxon>
        <taxon>Paraneoptera</taxon>
        <taxon>Hemiptera</taxon>
        <taxon>Sternorrhyncha</taxon>
        <taxon>Psylloidea</taxon>
        <taxon>Psyllidae</taxon>
        <taxon>Diaphorininae</taxon>
        <taxon>Diaphorina</taxon>
    </lineage>
</organism>
<dbReference type="PANTHER" id="PTHR28541:SF1">
    <property type="entry name" value="DDB1- AND CUL4-ASSOCIATED FACTOR 15"/>
    <property type="match status" value="1"/>
</dbReference>
<name>A0A1S4EKL9_DIACI</name>
<proteinExistence type="predicted"/>
<keyword evidence="3" id="KW-1185">Reference proteome</keyword>
<dbReference type="RefSeq" id="XP_017302713.1">
    <property type="nucleotide sequence ID" value="XM_017447224.2"/>
</dbReference>
<dbReference type="OrthoDB" id="6354267at2759"/>
<dbReference type="InterPro" id="IPR047319">
    <property type="entry name" value="DCAF15_C"/>
</dbReference>
<dbReference type="InterPro" id="IPR038914">
    <property type="entry name" value="DCAF15"/>
</dbReference>
<evidence type="ECO:0000313" key="3">
    <source>
        <dbReference type="Proteomes" id="UP000079169"/>
    </source>
</evidence>
<protein>
    <submittedName>
        <fullName evidence="4">Uncharacterized protein LOC103516769 isoform X1</fullName>
    </submittedName>
</protein>
<dbReference type="PaxDb" id="121845-A0A1S4EKL9"/>
<feature type="domain" description="DDB1- and CUL4-associated factor 15 WD40 repeat-containing" evidence="2">
    <location>
        <begin position="33"/>
        <end position="246"/>
    </location>
</feature>
<dbReference type="GeneID" id="103516769"/>
<dbReference type="CDD" id="cd20913">
    <property type="entry name" value="DCAF15-CTD"/>
    <property type="match status" value="1"/>
</dbReference>
<dbReference type="InterPro" id="IPR032734">
    <property type="entry name" value="DCAF15_WD40"/>
</dbReference>
<dbReference type="AlphaFoldDB" id="A0A1S4EKL9"/>
<evidence type="ECO:0000256" key="1">
    <source>
        <dbReference type="SAM" id="MobiDB-lite"/>
    </source>
</evidence>
<accession>A0A1S4EKL9</accession>
<sequence length="888" mass="101756">MSYKFKSKSLLHKLNARELNGGFKKKSTISALELFDRIPEEHILNLGQVFENLGNHVFMGPTQCGKFLMTYSIKRSVPRSDFGLPNLNYMLHLWTFSRATHQSKKVAEIYLFSGFSSEITTQLNITVAQWPNVHDKLIVYGETELNCPSTGDYHTSNTFLTITYLPSLASCPQCKHIAEIFQQKGRQPANPWTNRNRCLKHGATLDAMFQLAHPHPKFDILINIKCPNRFLVNTGNFLHILSMELHSTHAPSSSTACHLHYTEENSKPIVSEKVVQKLCRNNTIFKFLYLEDALRKKNSSNYFFGNAKKDEQENVNIRKLTTCSTPQERENKEHRDRGSGDNMQHVKNIMAQADKIYAFEECEDGCELKFKWFRKRKLADKMYEFCSDEDEMENARFTNLLKELRYEYEHSSQPKTSKVSFGRFLKIRLNPQSKTPESTRKSQNSPNDREDMMYDETPAAFLSKTNTLESELFLKTDSFCSKPDNCDISSIISDWESQDTSSLSPKSDISNLSDFSTGSMPGTSTGIRFSLKNKKPRHCLKKYTSTNVTTNSVDSSSHAKALQKSVCVILKPHNRLCYPTDSTKSPPNNNNRVDRRTPEPHQIHLISGCCYDLERYYVFDERHFLEGDGEAQQAATENDVDCCEDGNQVPILVRGPSRLWSSKLKLIPDLADITQNEYCSVKQKTLDIEQFCFKAADLICKNESYNFRSCNDYDVEIVNVCPLSGDVIAAVSIRMNAVNSRIAPPFKKYSLPDCPSRSAQFLCDLRKEYDTCCILIWNIDTLMCRVEAYTPLRPLNCNGNLAQWDNQTFDVARSLKFTNLGYFNVPCFLPRSFAHKFKRDKCGDEIFNESIKEIHDKDNLAGFRLDAKPSHQEDETDSEEDIDDMLLL</sequence>
<dbReference type="GO" id="GO:0080008">
    <property type="term" value="C:Cul4-RING E3 ubiquitin ligase complex"/>
    <property type="evidence" value="ECO:0007669"/>
    <property type="project" value="TreeGrafter"/>
</dbReference>
<feature type="compositionally biased region" description="Polar residues" evidence="1">
    <location>
        <begin position="432"/>
        <end position="446"/>
    </location>
</feature>
<gene>
    <name evidence="4" type="primary">LOC103516769</name>
</gene>
<dbReference type="OMA" id="DKMYEFC"/>
<evidence type="ECO:0000313" key="4">
    <source>
        <dbReference type="RefSeq" id="XP_017302713.1"/>
    </source>
</evidence>
<evidence type="ECO:0000259" key="2">
    <source>
        <dbReference type="Pfam" id="PF14939"/>
    </source>
</evidence>
<dbReference type="PANTHER" id="PTHR28541">
    <property type="entry name" value="DDB1- AND CUL4-ASSOCIATED FACTOR 15"/>
    <property type="match status" value="1"/>
</dbReference>
<dbReference type="CDD" id="cd20917">
    <property type="entry name" value="DCAF15-NTD"/>
    <property type="match status" value="1"/>
</dbReference>
<dbReference type="Pfam" id="PF14939">
    <property type="entry name" value="DCAF15_WD40"/>
    <property type="match status" value="1"/>
</dbReference>
<reference evidence="4" key="1">
    <citation type="submission" date="2025-08" db="UniProtKB">
        <authorList>
            <consortium name="RefSeq"/>
        </authorList>
    </citation>
    <scope>IDENTIFICATION</scope>
</reference>
<dbReference type="Proteomes" id="UP000079169">
    <property type="component" value="Unplaced"/>
</dbReference>
<feature type="region of interest" description="Disordered" evidence="1">
    <location>
        <begin position="432"/>
        <end position="452"/>
    </location>
</feature>
<dbReference type="GO" id="GO:0016567">
    <property type="term" value="P:protein ubiquitination"/>
    <property type="evidence" value="ECO:0007669"/>
    <property type="project" value="InterPro"/>
</dbReference>